<dbReference type="Proteomes" id="UP000501727">
    <property type="component" value="Chromosome"/>
</dbReference>
<evidence type="ECO:0000256" key="1">
    <source>
        <dbReference type="SAM" id="MobiDB-lite"/>
    </source>
</evidence>
<sequence length="227" mass="23305">MKISDSTRSDNGKLAAVCAVLAIMLALGVALVSCSSDVSAGGIGASRAVADAAGGAVEGIDVPEVTESGETEEDSATQESEAVESANDETVSQEGDGSVDATAATPGQPASGSSQSEPKSESKPNASAPAQSAPQRKWIEDTEQVWVVDKAAWTESIPVYSTVEVSICNICGQNVTGNASAHAKAHMKAGESSGHHSEVRREITGYDTASYAEEGHWETKVVGGHWE</sequence>
<proteinExistence type="predicted"/>
<dbReference type="KEGG" id="ahat:ADCFC_05320"/>
<dbReference type="EMBL" id="AP022829">
    <property type="protein sequence ID" value="BCA87913.1"/>
    <property type="molecule type" value="Genomic_DNA"/>
</dbReference>
<reference evidence="3" key="1">
    <citation type="journal article" date="2020" name="Microbiol. Resour. Announc.">
        <title>Complete Genome Sequence of Adlercreutzia sp. Strain 8CFCBH1, a Potent Producer of Equol, Isolated from Healthy Japanese Feces.</title>
        <authorList>
            <person name="Ogata Y."/>
            <person name="Sakamoto M."/>
            <person name="Ohkuma M."/>
            <person name="Hattori M."/>
            <person name="Suda W."/>
        </authorList>
    </citation>
    <scope>NUCLEOTIDE SEQUENCE [LARGE SCALE GENOMIC DNA]</scope>
    <source>
        <strain evidence="3">8CFCBH1</strain>
    </source>
</reference>
<dbReference type="RefSeq" id="WP_173111867.1">
    <property type="nucleotide sequence ID" value="NZ_AP022829.1"/>
</dbReference>
<feature type="compositionally biased region" description="Low complexity" evidence="1">
    <location>
        <begin position="111"/>
        <end position="135"/>
    </location>
</feature>
<dbReference type="PROSITE" id="PS51257">
    <property type="entry name" value="PROKAR_LIPOPROTEIN"/>
    <property type="match status" value="1"/>
</dbReference>
<keyword evidence="3" id="KW-1185">Reference proteome</keyword>
<reference evidence="3" key="2">
    <citation type="submission" date="2020-03" db="EMBL/GenBank/DDBJ databases">
        <title>Complete Genome Sequence of Adlercreutzia sp. strain 8CFCBH1 Producing Equol, Isolated from Healthy Japanese Feces.</title>
        <authorList>
            <person name="Ogata Y."/>
            <person name="Sakamoto M."/>
            <person name="Ohkuma M."/>
            <person name="Hattori M."/>
            <person name="Suda W."/>
        </authorList>
    </citation>
    <scope>NUCLEOTIDE SEQUENCE [LARGE SCALE GENOMIC DNA]</scope>
    <source>
        <strain evidence="3">8CFCBH1</strain>
    </source>
</reference>
<accession>A0A6F8SIE1</accession>
<evidence type="ECO:0000313" key="3">
    <source>
        <dbReference type="Proteomes" id="UP000501727"/>
    </source>
</evidence>
<protein>
    <submittedName>
        <fullName evidence="2">Uncharacterized protein</fullName>
    </submittedName>
</protein>
<feature type="compositionally biased region" description="Acidic residues" evidence="1">
    <location>
        <begin position="67"/>
        <end position="76"/>
    </location>
</feature>
<name>A0A6F8SIE1_9ACTN</name>
<feature type="region of interest" description="Disordered" evidence="1">
    <location>
        <begin position="58"/>
        <end position="137"/>
    </location>
</feature>
<organism evidence="2 3">
    <name type="scientific">Adlercreutzia hattorii</name>
    <dbReference type="NCBI Taxonomy" id="2707299"/>
    <lineage>
        <taxon>Bacteria</taxon>
        <taxon>Bacillati</taxon>
        <taxon>Actinomycetota</taxon>
        <taxon>Coriobacteriia</taxon>
        <taxon>Eggerthellales</taxon>
        <taxon>Eggerthellaceae</taxon>
        <taxon>Adlercreutzia</taxon>
    </lineage>
</organism>
<evidence type="ECO:0000313" key="2">
    <source>
        <dbReference type="EMBL" id="BCA87913.1"/>
    </source>
</evidence>
<gene>
    <name evidence="2" type="ORF">ADCFC_04120</name>
</gene>
<dbReference type="AlphaFoldDB" id="A0A6F8SIE1"/>